<dbReference type="InterPro" id="IPR029045">
    <property type="entry name" value="ClpP/crotonase-like_dom_sf"/>
</dbReference>
<name>A0AAF0LWM4_9CAUD</name>
<dbReference type="GO" id="GO:0009368">
    <property type="term" value="C:endopeptidase Clp complex"/>
    <property type="evidence" value="ECO:0007669"/>
    <property type="project" value="TreeGrafter"/>
</dbReference>
<dbReference type="InterPro" id="IPR023562">
    <property type="entry name" value="ClpP/TepA"/>
</dbReference>
<dbReference type="InterPro" id="IPR001907">
    <property type="entry name" value="ClpP"/>
</dbReference>
<evidence type="ECO:0000256" key="1">
    <source>
        <dbReference type="ARBA" id="ARBA00007039"/>
    </source>
</evidence>
<evidence type="ECO:0000313" key="3">
    <source>
        <dbReference type="Proteomes" id="UP001237988"/>
    </source>
</evidence>
<reference evidence="2" key="1">
    <citation type="submission" date="2023-04" db="EMBL/GenBank/DDBJ databases">
        <title>Bacteriophage Phass-1 Discovered in the Human Gut Virome - the Founding Member of the Proposed New Family Phassviridae.</title>
        <authorList>
            <person name="Tikunov A.Y."/>
            <person name="Morozova V.V."/>
            <person name="Chechushkov A.V."/>
            <person name="Tikunova N.V."/>
        </authorList>
    </citation>
    <scope>NUCLEOTIDE SEQUENCE</scope>
</reference>
<comment type="similarity">
    <text evidence="1">Belongs to the peptidase S14 family.</text>
</comment>
<dbReference type="GO" id="GO:0006515">
    <property type="term" value="P:protein quality control for misfolded or incompletely synthesized proteins"/>
    <property type="evidence" value="ECO:0007669"/>
    <property type="project" value="TreeGrafter"/>
</dbReference>
<sequence>MQYIMYLNEHEADDMTPIKIHIMCPGGHLYVMFALYDVIKNSKIPVYTYNEGICHSAAFLIYLGGQKRFMRPNAVFCAHEGSALQGGTYRESKAAMAQYDLEVTRMKELIAEETNMDLDFLNHKFEQNSDWYIRHDEAKELGILKE</sequence>
<dbReference type="Pfam" id="PF00574">
    <property type="entry name" value="CLP_protease"/>
    <property type="match status" value="1"/>
</dbReference>
<dbReference type="PRINTS" id="PR00127">
    <property type="entry name" value="CLPPROTEASEP"/>
</dbReference>
<dbReference type="EMBL" id="OQ749652">
    <property type="protein sequence ID" value="WIC39632.1"/>
    <property type="molecule type" value="Genomic_DNA"/>
</dbReference>
<dbReference type="Gene3D" id="3.90.226.10">
    <property type="entry name" value="2-enoyl-CoA Hydratase, Chain A, domain 1"/>
    <property type="match status" value="1"/>
</dbReference>
<evidence type="ECO:0008006" key="4">
    <source>
        <dbReference type="Google" id="ProtNLM"/>
    </source>
</evidence>
<dbReference type="GO" id="GO:0051117">
    <property type="term" value="F:ATPase binding"/>
    <property type="evidence" value="ECO:0007669"/>
    <property type="project" value="TreeGrafter"/>
</dbReference>
<dbReference type="PANTHER" id="PTHR10381">
    <property type="entry name" value="ATP-DEPENDENT CLP PROTEASE PROTEOLYTIC SUBUNIT"/>
    <property type="match status" value="1"/>
</dbReference>
<dbReference type="Proteomes" id="UP001237988">
    <property type="component" value="Segment"/>
</dbReference>
<organism evidence="2 3">
    <name type="scientific">Phage Phass-1</name>
    <dbReference type="NCBI Taxonomy" id="3043662"/>
    <lineage>
        <taxon>Viruses</taxon>
        <taxon>Duplodnaviria</taxon>
        <taxon>Heunggongvirae</taxon>
        <taxon>Uroviricota</taxon>
        <taxon>Caudoviricetes</taxon>
        <taxon>Caudoviricetes code 15 clade</taxon>
    </lineage>
</organism>
<evidence type="ECO:0000313" key="2">
    <source>
        <dbReference type="EMBL" id="WIC39632.1"/>
    </source>
</evidence>
<dbReference type="SUPFAM" id="SSF52096">
    <property type="entry name" value="ClpP/crotonase"/>
    <property type="match status" value="1"/>
</dbReference>
<accession>A0AAF0LWM4</accession>
<dbReference type="GO" id="GO:0004252">
    <property type="term" value="F:serine-type endopeptidase activity"/>
    <property type="evidence" value="ECO:0007669"/>
    <property type="project" value="InterPro"/>
</dbReference>
<protein>
    <recommendedName>
        <fullName evidence="4">ATP-dependent Clp protease proteolytic subunit</fullName>
    </recommendedName>
</protein>
<proteinExistence type="inferred from homology"/>
<dbReference type="PANTHER" id="PTHR10381:SF11">
    <property type="entry name" value="ATP-DEPENDENT CLP PROTEASE PROTEOLYTIC SUBUNIT, MITOCHONDRIAL"/>
    <property type="match status" value="1"/>
</dbReference>
<dbReference type="GO" id="GO:0004176">
    <property type="term" value="F:ATP-dependent peptidase activity"/>
    <property type="evidence" value="ECO:0007669"/>
    <property type="project" value="InterPro"/>
</dbReference>